<accession>A0A066RPB0</accession>
<dbReference type="FunFam" id="3.30.420.40:FF:000144">
    <property type="entry name" value="Molecular chaperone HscC"/>
    <property type="match status" value="1"/>
</dbReference>
<dbReference type="Proteomes" id="UP000027192">
    <property type="component" value="Unassembled WGS sequence"/>
</dbReference>
<sequence length="559" mass="62591">MIENSELAIGIDLGTTNSAIAVWRDGKPELIPNALGSYLTPSVVSIDERGQVLIGDAARSRLITRPQETAAAFKRFLGTEKTYQLGKTRYTPTELCALILRSLKDDAEAYLGTSIKQVVISVPAYFSDQQRKQIHQAAELAGLIAVRLINEPTAACLAYSLHETHERRFLVFDLGGGTFDVTVVEHQDGFVDVRASAGDNQLGGEDFTRQLAEYVIDQLKVNPSDLSLNDMAKIVSACETAKKQNNSDFTISLADPFNRSFSLTPFQLEEIWKSTLLRLSQPLRRALSDARISTEEIDELIFVGGATRLRQVQQLATRLIGRFGQNTLDPDLVVAMGAATQAACRLRDKAVEEIVLTDVCPFSLGIAANRDGQTDVFSPIIERNTVIPTSRVERFNTAYDQQTKVRIALYQGERFWARENIFISDFEIEVPANHAGAEAIDVRFSYDINGLLEVDVTILSTNTTIQKVIDRTPVGMSDEDKRASHERLAKLKSHPRDKLPNIALTEKLNRLYEEKLAHERQMVEQLILHFTQALESQHEQTINHARKNIEQQLKMWGFH</sequence>
<name>A0A066RPB0_9GAMM</name>
<keyword evidence="3 4" id="KW-0067">ATP-binding</keyword>
<dbReference type="GO" id="GO:0140662">
    <property type="term" value="F:ATP-dependent protein folding chaperone"/>
    <property type="evidence" value="ECO:0007669"/>
    <property type="project" value="InterPro"/>
</dbReference>
<comment type="similarity">
    <text evidence="1 4">Belongs to the heat shock protein 70 family.</text>
</comment>
<dbReference type="InterPro" id="IPR043129">
    <property type="entry name" value="ATPase_NBD"/>
</dbReference>
<evidence type="ECO:0000256" key="3">
    <source>
        <dbReference type="ARBA" id="ARBA00022840"/>
    </source>
</evidence>
<dbReference type="Pfam" id="PF00012">
    <property type="entry name" value="HSP70"/>
    <property type="match status" value="1"/>
</dbReference>
<dbReference type="SUPFAM" id="SSF100920">
    <property type="entry name" value="Heat shock protein 70kD (HSP70), peptide-binding domain"/>
    <property type="match status" value="1"/>
</dbReference>
<dbReference type="GO" id="GO:0005524">
    <property type="term" value="F:ATP binding"/>
    <property type="evidence" value="ECO:0007669"/>
    <property type="project" value="UniProtKB-KW"/>
</dbReference>
<evidence type="ECO:0000313" key="6">
    <source>
        <dbReference type="Proteomes" id="UP000027192"/>
    </source>
</evidence>
<evidence type="ECO:0000256" key="4">
    <source>
        <dbReference type="RuleBase" id="RU003322"/>
    </source>
</evidence>
<dbReference type="InterPro" id="IPR018181">
    <property type="entry name" value="Heat_shock_70_CS"/>
</dbReference>
<dbReference type="EMBL" id="JMIB01000010">
    <property type="protein sequence ID" value="KDM92300.1"/>
    <property type="molecule type" value="Genomic_DNA"/>
</dbReference>
<dbReference type="PRINTS" id="PR00301">
    <property type="entry name" value="HEATSHOCK70"/>
</dbReference>
<comment type="caution">
    <text evidence="5">The sequence shown here is derived from an EMBL/GenBank/DDBJ whole genome shotgun (WGS) entry which is preliminary data.</text>
</comment>
<evidence type="ECO:0000256" key="2">
    <source>
        <dbReference type="ARBA" id="ARBA00022741"/>
    </source>
</evidence>
<keyword evidence="6" id="KW-1185">Reference proteome</keyword>
<dbReference type="AlphaFoldDB" id="A0A066RPB0"/>
<gene>
    <name evidence="5" type="ORF">EA58_07355</name>
</gene>
<dbReference type="Gene3D" id="2.60.34.10">
    <property type="entry name" value="Substrate Binding Domain Of DNAk, Chain A, domain 1"/>
    <property type="match status" value="1"/>
</dbReference>
<evidence type="ECO:0000256" key="1">
    <source>
        <dbReference type="ARBA" id="ARBA00007381"/>
    </source>
</evidence>
<dbReference type="STRING" id="1654360.EA58_07355"/>
<reference evidence="5 6" key="1">
    <citation type="submission" date="2014-04" db="EMBL/GenBank/DDBJ databases">
        <title>Draft genome sequence of Photobacterium halotolerans S2753: a solonamide, ngercheumicin and holomycin producer.</title>
        <authorList>
            <person name="Machado H.R."/>
            <person name="Gram L."/>
        </authorList>
    </citation>
    <scope>NUCLEOTIDE SEQUENCE [LARGE SCALE GENOMIC DNA]</scope>
    <source>
        <strain evidence="5 6">S2753</strain>
    </source>
</reference>
<evidence type="ECO:0000313" key="5">
    <source>
        <dbReference type="EMBL" id="KDM92300.1"/>
    </source>
</evidence>
<proteinExistence type="inferred from homology"/>
<dbReference type="PANTHER" id="PTHR19375">
    <property type="entry name" value="HEAT SHOCK PROTEIN 70KDA"/>
    <property type="match status" value="1"/>
</dbReference>
<keyword evidence="2 4" id="KW-0547">Nucleotide-binding</keyword>
<dbReference type="SUPFAM" id="SSF53067">
    <property type="entry name" value="Actin-like ATPase domain"/>
    <property type="match status" value="2"/>
</dbReference>
<dbReference type="PROSITE" id="PS00297">
    <property type="entry name" value="HSP70_1"/>
    <property type="match status" value="1"/>
</dbReference>
<dbReference type="PROSITE" id="PS00329">
    <property type="entry name" value="HSP70_2"/>
    <property type="match status" value="1"/>
</dbReference>
<dbReference type="Gene3D" id="3.30.420.40">
    <property type="match status" value="2"/>
</dbReference>
<dbReference type="Gene3D" id="3.90.640.10">
    <property type="entry name" value="Actin, Chain A, domain 4"/>
    <property type="match status" value="1"/>
</dbReference>
<protein>
    <submittedName>
        <fullName evidence="5">Molecular chaperone HscC</fullName>
    </submittedName>
</protein>
<organism evidence="5 6">
    <name type="scientific">Photobacterium galatheae</name>
    <dbReference type="NCBI Taxonomy" id="1654360"/>
    <lineage>
        <taxon>Bacteria</taxon>
        <taxon>Pseudomonadati</taxon>
        <taxon>Pseudomonadota</taxon>
        <taxon>Gammaproteobacteria</taxon>
        <taxon>Vibrionales</taxon>
        <taxon>Vibrionaceae</taxon>
        <taxon>Photobacterium</taxon>
    </lineage>
</organism>
<dbReference type="InterPro" id="IPR013126">
    <property type="entry name" value="Hsp_70_fam"/>
</dbReference>
<dbReference type="InterPro" id="IPR029047">
    <property type="entry name" value="HSP70_peptide-bd_sf"/>
</dbReference>